<dbReference type="SUPFAM" id="SSF103473">
    <property type="entry name" value="MFS general substrate transporter"/>
    <property type="match status" value="1"/>
</dbReference>
<dbReference type="AlphaFoldDB" id="B1ZU01"/>
<evidence type="ECO:0000313" key="3">
    <source>
        <dbReference type="EMBL" id="ACB75883.1"/>
    </source>
</evidence>
<feature type="transmembrane region" description="Helical" evidence="2">
    <location>
        <begin position="49"/>
        <end position="70"/>
    </location>
</feature>
<feature type="transmembrane region" description="Helical" evidence="2">
    <location>
        <begin position="199"/>
        <end position="220"/>
    </location>
</feature>
<dbReference type="GO" id="GO:0008643">
    <property type="term" value="P:carbohydrate transport"/>
    <property type="evidence" value="ECO:0007669"/>
    <property type="project" value="InterPro"/>
</dbReference>
<sequence length="475" mass="52204">MDLQPAATSPQAPTDLKGFYKLSRLTRIGFGAGDLAQNLIYQTVATYLLFFYTNVFGISPGAAAFMFLVVRVIDVLWDPFVGAFVDKRNPRLGKYRAYLIIGGIPLSGLAILSFWNGFSGQLWYAYVTYVTLSLCYTLVNVPYGALNASLTRDTDEITKLTSTRMFMANLGGLAVQFGVPATIQHFAPNHDWSQPAAAPVWFAVMSVYAVVGFGLLIYCFTQTRERVVMDSAKVDAVKYSDLFTEFVRNRPLRVLAFFFITAFAMMAVGNSASAYYMQYNIGNAQALPVFNALSSIPAFIFMPLVPAIKRAIGKKRMFYVFLTIAIVGMAMLYVTSTVPALKSQLWLVYLAQFVKSTGVIVATGYMWALVPEVISFGEWKTGKRISGVVNALTGIFFKAGFALGGVIPGVVLSLTHFDAHSAQQSVAAQQGILWLVVVIPAILLGVAMYIISNYELEDDTIDRINREIEARHSAG</sequence>
<organism evidence="3 4">
    <name type="scientific">Opitutus terrae (strain DSM 11246 / JCM 15787 / PB90-1)</name>
    <dbReference type="NCBI Taxonomy" id="452637"/>
    <lineage>
        <taxon>Bacteria</taxon>
        <taxon>Pseudomonadati</taxon>
        <taxon>Verrucomicrobiota</taxon>
        <taxon>Opitutia</taxon>
        <taxon>Opitutales</taxon>
        <taxon>Opitutaceae</taxon>
        <taxon>Opitutus</taxon>
    </lineage>
</organism>
<dbReference type="KEGG" id="ote:Oter_2602"/>
<evidence type="ECO:0000313" key="4">
    <source>
        <dbReference type="Proteomes" id="UP000007013"/>
    </source>
</evidence>
<dbReference type="Gene3D" id="1.20.1250.20">
    <property type="entry name" value="MFS general substrate transporter like domains"/>
    <property type="match status" value="2"/>
</dbReference>
<feature type="transmembrane region" description="Helical" evidence="2">
    <location>
        <begin position="123"/>
        <end position="146"/>
    </location>
</feature>
<gene>
    <name evidence="3" type="ordered locus">Oter_2602</name>
</gene>
<dbReference type="Proteomes" id="UP000007013">
    <property type="component" value="Chromosome"/>
</dbReference>
<feature type="transmembrane region" description="Helical" evidence="2">
    <location>
        <begin position="317"/>
        <end position="334"/>
    </location>
</feature>
<dbReference type="PANTHER" id="PTHR11328:SF24">
    <property type="entry name" value="MAJOR FACILITATOR SUPERFAMILY (MFS) PROFILE DOMAIN-CONTAINING PROTEIN"/>
    <property type="match status" value="1"/>
</dbReference>
<name>B1ZU01_OPITP</name>
<dbReference type="NCBIfam" id="TIGR00792">
    <property type="entry name" value="gph"/>
    <property type="match status" value="1"/>
</dbReference>
<dbReference type="RefSeq" id="WP_012375418.1">
    <property type="nucleotide sequence ID" value="NC_010571.1"/>
</dbReference>
<evidence type="ECO:0000256" key="2">
    <source>
        <dbReference type="SAM" id="Phobius"/>
    </source>
</evidence>
<dbReference type="CDD" id="cd17332">
    <property type="entry name" value="MFS_MelB_like"/>
    <property type="match status" value="1"/>
</dbReference>
<protein>
    <submittedName>
        <fullName evidence="3">Sugar (Glycoside-Pentoside-Hexuronide) transporter</fullName>
    </submittedName>
</protein>
<dbReference type="Pfam" id="PF13347">
    <property type="entry name" value="MFS_2"/>
    <property type="match status" value="1"/>
</dbReference>
<keyword evidence="2" id="KW-1133">Transmembrane helix</keyword>
<proteinExistence type="inferred from homology"/>
<evidence type="ECO:0000256" key="1">
    <source>
        <dbReference type="ARBA" id="ARBA00009617"/>
    </source>
</evidence>
<feature type="transmembrane region" description="Helical" evidence="2">
    <location>
        <begin position="254"/>
        <end position="276"/>
    </location>
</feature>
<dbReference type="InterPro" id="IPR001927">
    <property type="entry name" value="Na/Gal_symport"/>
</dbReference>
<reference evidence="3 4" key="1">
    <citation type="journal article" date="2011" name="J. Bacteriol.">
        <title>Genome sequence of the verrucomicrobium Opitutus terrae PB90-1, an abundant inhabitant of rice paddy soil ecosystems.</title>
        <authorList>
            <person name="van Passel M.W."/>
            <person name="Kant R."/>
            <person name="Palva A."/>
            <person name="Copeland A."/>
            <person name="Lucas S."/>
            <person name="Lapidus A."/>
            <person name="Glavina del Rio T."/>
            <person name="Pitluck S."/>
            <person name="Goltsman E."/>
            <person name="Clum A."/>
            <person name="Sun H."/>
            <person name="Schmutz J."/>
            <person name="Larimer F.W."/>
            <person name="Land M.L."/>
            <person name="Hauser L."/>
            <person name="Kyrpides N."/>
            <person name="Mikhailova N."/>
            <person name="Richardson P.P."/>
            <person name="Janssen P.H."/>
            <person name="de Vos W.M."/>
            <person name="Smidt H."/>
        </authorList>
    </citation>
    <scope>NUCLEOTIDE SEQUENCE [LARGE SCALE GENOMIC DNA]</scope>
    <source>
        <strain evidence="4">DSM 11246 / JCM 15787 / PB90-1</strain>
    </source>
</reference>
<dbReference type="GO" id="GO:0006814">
    <property type="term" value="P:sodium ion transport"/>
    <property type="evidence" value="ECO:0007669"/>
    <property type="project" value="InterPro"/>
</dbReference>
<feature type="transmembrane region" description="Helical" evidence="2">
    <location>
        <begin position="97"/>
        <end position="117"/>
    </location>
</feature>
<feature type="transmembrane region" description="Helical" evidence="2">
    <location>
        <begin position="346"/>
        <end position="370"/>
    </location>
</feature>
<feature type="transmembrane region" description="Helical" evidence="2">
    <location>
        <begin position="166"/>
        <end position="187"/>
    </location>
</feature>
<accession>B1ZU01</accession>
<dbReference type="OrthoDB" id="9762557at2"/>
<keyword evidence="2" id="KW-0472">Membrane</keyword>
<feature type="transmembrane region" description="Helical" evidence="2">
    <location>
        <begin position="288"/>
        <end position="305"/>
    </location>
</feature>
<comment type="similarity">
    <text evidence="1">Belongs to the sodium:galactoside symporter (TC 2.A.2) family.</text>
</comment>
<dbReference type="HOGENOM" id="CLU_027408_0_1_0"/>
<dbReference type="GO" id="GO:0015293">
    <property type="term" value="F:symporter activity"/>
    <property type="evidence" value="ECO:0007669"/>
    <property type="project" value="InterPro"/>
</dbReference>
<keyword evidence="2" id="KW-0812">Transmembrane</keyword>
<feature type="transmembrane region" description="Helical" evidence="2">
    <location>
        <begin position="391"/>
        <end position="412"/>
    </location>
</feature>
<dbReference type="EMBL" id="CP001032">
    <property type="protein sequence ID" value="ACB75883.1"/>
    <property type="molecule type" value="Genomic_DNA"/>
</dbReference>
<dbReference type="GO" id="GO:0005886">
    <property type="term" value="C:plasma membrane"/>
    <property type="evidence" value="ECO:0007669"/>
    <property type="project" value="TreeGrafter"/>
</dbReference>
<feature type="transmembrane region" description="Helical" evidence="2">
    <location>
        <begin position="432"/>
        <end position="451"/>
    </location>
</feature>
<keyword evidence="4" id="KW-1185">Reference proteome</keyword>
<dbReference type="eggNOG" id="COG2211">
    <property type="taxonomic scope" value="Bacteria"/>
</dbReference>
<dbReference type="InterPro" id="IPR036259">
    <property type="entry name" value="MFS_trans_sf"/>
</dbReference>
<dbReference type="InterPro" id="IPR039672">
    <property type="entry name" value="MFS_2"/>
</dbReference>
<dbReference type="PANTHER" id="PTHR11328">
    <property type="entry name" value="MAJOR FACILITATOR SUPERFAMILY DOMAIN-CONTAINING PROTEIN"/>
    <property type="match status" value="1"/>
</dbReference>